<reference evidence="2 3" key="1">
    <citation type="journal article" date="2019" name="Int. J. Syst. Evol. Microbiol.">
        <title>The Global Catalogue of Microorganisms (GCM) 10K type strain sequencing project: providing services to taxonomists for standard genome sequencing and annotation.</title>
        <authorList>
            <consortium name="The Broad Institute Genomics Platform"/>
            <consortium name="The Broad Institute Genome Sequencing Center for Infectious Disease"/>
            <person name="Wu L."/>
            <person name="Ma J."/>
        </authorList>
    </citation>
    <scope>NUCLEOTIDE SEQUENCE [LARGE SCALE GENOMIC DNA]</scope>
    <source>
        <strain evidence="2 3">JCM 13581</strain>
    </source>
</reference>
<dbReference type="EMBL" id="BAAAMJ010000048">
    <property type="protein sequence ID" value="GAA1927903.1"/>
    <property type="molecule type" value="Genomic_DNA"/>
</dbReference>
<comment type="caution">
    <text evidence="2">The sequence shown here is derived from an EMBL/GenBank/DDBJ whole genome shotgun (WGS) entry which is preliminary data.</text>
</comment>
<evidence type="ECO:0000256" key="1">
    <source>
        <dbReference type="SAM" id="SignalP"/>
    </source>
</evidence>
<protein>
    <recommendedName>
        <fullName evidence="4">Enoyl reductase</fullName>
    </recommendedName>
</protein>
<evidence type="ECO:0008006" key="4">
    <source>
        <dbReference type="Google" id="ProtNLM"/>
    </source>
</evidence>
<organism evidence="2 3">
    <name type="scientific">Streptomyces sodiiphilus</name>
    <dbReference type="NCBI Taxonomy" id="226217"/>
    <lineage>
        <taxon>Bacteria</taxon>
        <taxon>Bacillati</taxon>
        <taxon>Actinomycetota</taxon>
        <taxon>Actinomycetes</taxon>
        <taxon>Kitasatosporales</taxon>
        <taxon>Streptomycetaceae</taxon>
        <taxon>Streptomyces</taxon>
    </lineage>
</organism>
<keyword evidence="3" id="KW-1185">Reference proteome</keyword>
<accession>A0ABN2PPC8</accession>
<sequence>MDNHTGDIRRARRALLTGPRSHRRAGTVLVTAALLSAMTAGVAHADRGTTGSEGGSQGQEVFAQVSISQSGGSSGGGGSLTPTSTSWSPPACYYAPTHTPSEFKAQFEDYKNNTPLHSGKGEAVRWHEETYGKASEYEDHNLRKEGEGMWWRGHMNMSHPDLEGRLACNEPPFWVDFGDAPPAMPGVITTRMLSEMAYQALRVPDTEVELSPVDVQTVNLDTWAWLDGATFGPVSVTASLAGWNLSATTTATPTGLGIEPGTGDARVYPASGTCPVNGDGTIGTPYSSPRAEDTPPCGMRYLRATTGRSPYPMRATVTWEVSWSGSDGGGGDLPDGVYGSTQDMTVQEVQAIVR</sequence>
<keyword evidence="1" id="KW-0732">Signal</keyword>
<gene>
    <name evidence="2" type="ORF">GCM10009716_39820</name>
</gene>
<dbReference type="Proteomes" id="UP001501303">
    <property type="component" value="Unassembled WGS sequence"/>
</dbReference>
<evidence type="ECO:0000313" key="2">
    <source>
        <dbReference type="EMBL" id="GAA1927903.1"/>
    </source>
</evidence>
<dbReference type="RefSeq" id="WP_344264415.1">
    <property type="nucleotide sequence ID" value="NZ_BAAAMJ010000048.1"/>
</dbReference>
<feature type="signal peptide" evidence="1">
    <location>
        <begin position="1"/>
        <end position="45"/>
    </location>
</feature>
<feature type="chain" id="PRO_5046766364" description="Enoyl reductase" evidence="1">
    <location>
        <begin position="46"/>
        <end position="354"/>
    </location>
</feature>
<proteinExistence type="predicted"/>
<name>A0ABN2PPC8_9ACTN</name>
<evidence type="ECO:0000313" key="3">
    <source>
        <dbReference type="Proteomes" id="UP001501303"/>
    </source>
</evidence>